<dbReference type="GO" id="GO:0016709">
    <property type="term" value="F:oxidoreductase activity, acting on paired donors, with incorporation or reduction of molecular oxygen, NAD(P)H as one donor, and incorporation of one atom of oxygen"/>
    <property type="evidence" value="ECO:0007669"/>
    <property type="project" value="UniProtKB-ARBA"/>
</dbReference>
<name>A0A8H7XQU3_PSICU</name>
<organism evidence="7">
    <name type="scientific">Psilocybe cubensis</name>
    <name type="common">Psychedelic mushroom</name>
    <name type="synonym">Stropharia cubensis</name>
    <dbReference type="NCBI Taxonomy" id="181762"/>
    <lineage>
        <taxon>Eukaryota</taxon>
        <taxon>Fungi</taxon>
        <taxon>Dikarya</taxon>
        <taxon>Basidiomycota</taxon>
        <taxon>Agaricomycotina</taxon>
        <taxon>Agaricomycetes</taxon>
        <taxon>Agaricomycetidae</taxon>
        <taxon>Agaricales</taxon>
        <taxon>Agaricineae</taxon>
        <taxon>Strophariaceae</taxon>
        <taxon>Psilocybe</taxon>
    </lineage>
</organism>
<dbReference type="InterPro" id="IPR012941">
    <property type="entry name" value="Phe_hydrox_C_dim_dom"/>
</dbReference>
<dbReference type="PRINTS" id="PR00420">
    <property type="entry name" value="RNGMNOXGNASE"/>
</dbReference>
<dbReference type="InterPro" id="IPR036188">
    <property type="entry name" value="FAD/NAD-bd_sf"/>
</dbReference>
<feature type="domain" description="FAD-binding" evidence="5">
    <location>
        <begin position="29"/>
        <end position="154"/>
    </location>
</feature>
<evidence type="ECO:0000256" key="1">
    <source>
        <dbReference type="ARBA" id="ARBA00007801"/>
    </source>
</evidence>
<dbReference type="InterPro" id="IPR002938">
    <property type="entry name" value="FAD-bd"/>
</dbReference>
<gene>
    <name evidence="7" type="ORF">JR316_008178</name>
</gene>
<protein>
    <recommendedName>
        <fullName evidence="8">FAD binding domain-containing protein</fullName>
    </recommendedName>
</protein>
<dbReference type="Gene3D" id="3.40.30.20">
    <property type="match status" value="1"/>
</dbReference>
<sequence length="595" mass="65500">MSPSTIDDLRSTGRALNHGDTRPVQYSHCDVLVVGAGPSGLMIAQALGRLGIQVRVIERRVQGSQYGNADGLQPRTLEIWKSYGMLSKIRAKGVCVRAMVAYETVSNGGGLSRLRPSSSIVVPCRYQYEIAASINDIEGTLRENADEAGVQVTQPCWPTSVHVAPDVDSALSVKGYPIKVVIEHPSNCCQYHTGRVRHQAQENNTNRYYNACTCNQDSEAQGRVEIVNAKYVIGADGASSWVRRSLGIDMEGEQTEDVWGVVDVLVDTDLPDYRFKCVIQAASGAIIIIPREGDKVRIYVQLSAEDSIPRDVDGELDKSNLEEGEIRQKILLRVKEGLSPYRIEFTHVFWHTIFSTQKIASTFSFKNRIFIVGDACHTHSPKAGQGANASMGDSHNLGELLPSRPLVIEFNMNRGIGISYASSSLTVQPATAIGHIVPGERILSSPITRLADWADRNIHDLLISDGTFKMLVFPGDISSPQSKSRLSIFAKALSESISMKEIDSREGLRIDIYTIVRNDKAEVIWTDIPAFIARSWRSCYCIRTDDEDVYEKLGITSNAQLSGVFILVRPDSYVSMASGLAPSEAHRAANFVYCL</sequence>
<evidence type="ECO:0000256" key="2">
    <source>
        <dbReference type="ARBA" id="ARBA00022630"/>
    </source>
</evidence>
<dbReference type="Gene3D" id="3.50.50.60">
    <property type="entry name" value="FAD/NAD(P)-binding domain"/>
    <property type="match status" value="1"/>
</dbReference>
<dbReference type="Pfam" id="PF07976">
    <property type="entry name" value="Phe_hydrox_dim"/>
    <property type="match status" value="1"/>
</dbReference>
<reference evidence="7" key="1">
    <citation type="submission" date="2021-02" db="EMBL/GenBank/DDBJ databases">
        <title>Psilocybe cubensis genome.</title>
        <authorList>
            <person name="Mckernan K.J."/>
            <person name="Crawford S."/>
            <person name="Trippe A."/>
            <person name="Kane L.T."/>
            <person name="Mclaughlin S."/>
        </authorList>
    </citation>
    <scope>NUCLEOTIDE SEQUENCE [LARGE SCALE GENOMIC DNA]</scope>
    <source>
        <strain evidence="7">MGC-MH-2018</strain>
    </source>
</reference>
<evidence type="ECO:0000256" key="4">
    <source>
        <dbReference type="ARBA" id="ARBA00023002"/>
    </source>
</evidence>
<dbReference type="PANTHER" id="PTHR43004:SF4">
    <property type="entry name" value="FAD-BINDING DOMAIN-CONTAINING PROTEIN"/>
    <property type="match status" value="1"/>
</dbReference>
<keyword evidence="4" id="KW-0560">Oxidoreductase</keyword>
<dbReference type="SUPFAM" id="SSF54373">
    <property type="entry name" value="FAD-linked reductases, C-terminal domain"/>
    <property type="match status" value="1"/>
</dbReference>
<dbReference type="SUPFAM" id="SSF52833">
    <property type="entry name" value="Thioredoxin-like"/>
    <property type="match status" value="1"/>
</dbReference>
<evidence type="ECO:0008006" key="8">
    <source>
        <dbReference type="Google" id="ProtNLM"/>
    </source>
</evidence>
<evidence type="ECO:0000259" key="6">
    <source>
        <dbReference type="Pfam" id="PF07976"/>
    </source>
</evidence>
<dbReference type="SUPFAM" id="SSF51905">
    <property type="entry name" value="FAD/NAD(P)-binding domain"/>
    <property type="match status" value="1"/>
</dbReference>
<proteinExistence type="inferred from homology"/>
<accession>A0A8H7XQU3</accession>
<feature type="domain" description="Phenol hydroxylase-like C-terminal dimerisation" evidence="6">
    <location>
        <begin position="419"/>
        <end position="581"/>
    </location>
</feature>
<dbReference type="Pfam" id="PF01494">
    <property type="entry name" value="FAD_binding_3"/>
    <property type="match status" value="2"/>
</dbReference>
<dbReference type="EMBL" id="JAFIQS010000008">
    <property type="protein sequence ID" value="KAG5166105.1"/>
    <property type="molecule type" value="Genomic_DNA"/>
</dbReference>
<dbReference type="InterPro" id="IPR036249">
    <property type="entry name" value="Thioredoxin-like_sf"/>
</dbReference>
<dbReference type="InterPro" id="IPR050641">
    <property type="entry name" value="RIFMO-like"/>
</dbReference>
<comment type="caution">
    <text evidence="7">The sequence shown here is derived from an EMBL/GenBank/DDBJ whole genome shotgun (WGS) entry which is preliminary data.</text>
</comment>
<comment type="similarity">
    <text evidence="1">Belongs to the PheA/TfdB FAD monooxygenase family.</text>
</comment>
<dbReference type="Gene3D" id="3.30.9.10">
    <property type="entry name" value="D-Amino Acid Oxidase, subunit A, domain 2"/>
    <property type="match status" value="1"/>
</dbReference>
<dbReference type="GO" id="GO:0071949">
    <property type="term" value="F:FAD binding"/>
    <property type="evidence" value="ECO:0007669"/>
    <property type="project" value="InterPro"/>
</dbReference>
<keyword evidence="3" id="KW-0274">FAD</keyword>
<feature type="domain" description="FAD-binding" evidence="5">
    <location>
        <begin position="207"/>
        <end position="401"/>
    </location>
</feature>
<evidence type="ECO:0000313" key="7">
    <source>
        <dbReference type="EMBL" id="KAG5166105.1"/>
    </source>
</evidence>
<dbReference type="AlphaFoldDB" id="A0A8H7XQU3"/>
<keyword evidence="2" id="KW-0285">Flavoprotein</keyword>
<dbReference type="InterPro" id="IPR038220">
    <property type="entry name" value="PHOX_C_sf"/>
</dbReference>
<dbReference type="PANTHER" id="PTHR43004">
    <property type="entry name" value="TRK SYSTEM POTASSIUM UPTAKE PROTEIN"/>
    <property type="match status" value="1"/>
</dbReference>
<evidence type="ECO:0000259" key="5">
    <source>
        <dbReference type="Pfam" id="PF01494"/>
    </source>
</evidence>
<evidence type="ECO:0000256" key="3">
    <source>
        <dbReference type="ARBA" id="ARBA00022827"/>
    </source>
</evidence>